<dbReference type="Proteomes" id="UP000586093">
    <property type="component" value="Unassembled WGS sequence"/>
</dbReference>
<organism evidence="1 2">
    <name type="scientific">Aquariibacter albus</name>
    <dbReference type="NCBI Taxonomy" id="2759899"/>
    <lineage>
        <taxon>Bacteria</taxon>
        <taxon>Pseudomonadati</taxon>
        <taxon>Pseudomonadota</taxon>
        <taxon>Betaproteobacteria</taxon>
        <taxon>Burkholderiales</taxon>
        <taxon>Sphaerotilaceae</taxon>
        <taxon>Aquariibacter</taxon>
    </lineage>
</organism>
<dbReference type="RefSeq" id="WP_182664862.1">
    <property type="nucleotide sequence ID" value="NZ_JACIVI010000004.1"/>
</dbReference>
<reference evidence="1 2" key="1">
    <citation type="submission" date="2020-08" db="EMBL/GenBank/DDBJ databases">
        <title>Aquariorum lacteus gen. nov., sp. nov., a new member of the family Comamonadaceae, isolated from freshwater aquarium.</title>
        <authorList>
            <person name="Chun S.-J."/>
        </authorList>
    </citation>
    <scope>NUCLEOTIDE SEQUENCE [LARGE SCALE GENOMIC DNA]</scope>
    <source>
        <strain evidence="1 2">SJAQ100</strain>
    </source>
</reference>
<protein>
    <submittedName>
        <fullName evidence="1">Uncharacterized protein</fullName>
    </submittedName>
</protein>
<proteinExistence type="predicted"/>
<gene>
    <name evidence="1" type="ORF">H4F90_11930</name>
</gene>
<sequence length="209" mass="22515">MARYAELLSPDDIAEIVAEEGTDPPAEGWVLFAELEQADIERLTAERLGRLNLAVQSYEDGLPVVVLSLLAQAVRYVWVIAMWEVDAQVWLRDAVDRGRIALAVNAVDAPQSVVLTTGEDFLQNADALLASTQVAWQPAGELHHLHMLDAGFQAVSSEASRMVGDASPVGLTRLMLVGRGKNAAQLMDVLVTGAELARSFPNLASTAIQ</sequence>
<evidence type="ECO:0000313" key="1">
    <source>
        <dbReference type="EMBL" id="MBB1162688.1"/>
    </source>
</evidence>
<evidence type="ECO:0000313" key="2">
    <source>
        <dbReference type="Proteomes" id="UP000586093"/>
    </source>
</evidence>
<name>A0A839HSS4_9BURK</name>
<comment type="caution">
    <text evidence="1">The sequence shown here is derived from an EMBL/GenBank/DDBJ whole genome shotgun (WGS) entry which is preliminary data.</text>
</comment>
<dbReference type="AlphaFoldDB" id="A0A839HSS4"/>
<accession>A0A839HSS4</accession>
<dbReference type="EMBL" id="JACIVI010000004">
    <property type="protein sequence ID" value="MBB1162688.1"/>
    <property type="molecule type" value="Genomic_DNA"/>
</dbReference>
<keyword evidence="2" id="KW-1185">Reference proteome</keyword>